<sequence>MNASLDPEVWSVLRLILQVAFFVAVFALLKSMYEVREFTRLRHLAKPTGAFRVPTILLVLLFLGLLVYQATWQLTGVFRPEFIAFMQLHDRRAFNPAHWIQRGRILDRRGEVLAYSEEILGKVYRIYPDGPAFSPVVGYTQPMFGATGMEAVATVHLNGGTAASLENWSELGRQLVIQEKRPRGQDLTLTLDADLQRLAVERLGERRGAVVLLNPNDGAIRVLASVPSYDPNQITPALFQGGDPGSPLLNRATQGLYPPGSTFKIALASLALEQGFTGTLDCPADGFTTSARYRKIRDHEYYSARNNGTLWKGSGRLNLTQALAKSSNVFFAQLGVRYGHDAFDAMTDRFQLNRQIRLHESPYGVWAMRTGQAPRLDRSDRYGLAQMSIGQGQLLVTPAYMAVMAGAVANQGLAMTPRLIEGEPPRPLARFMSEAVAGKLAPMLRKVVTEGTGRGIDQPTLAIAGKTGTAQNPQGDSHSWFVGFAPAERPELAVAVLVEQGGYGSAVAAPIARDLLLRARALGLIRE</sequence>
<dbReference type="SUPFAM" id="SSF56601">
    <property type="entry name" value="beta-lactamase/transpeptidase-like"/>
    <property type="match status" value="1"/>
</dbReference>
<dbReference type="GO" id="GO:0071972">
    <property type="term" value="F:peptidoglycan L,D-transpeptidase activity"/>
    <property type="evidence" value="ECO:0007669"/>
    <property type="project" value="TreeGrafter"/>
</dbReference>
<reference evidence="4 5" key="1">
    <citation type="submission" date="2012-06" db="EMBL/GenBank/DDBJ databases">
        <title>Complete sequence of Thiocystis violascens DSM 198.</title>
        <authorList>
            <consortium name="US DOE Joint Genome Institute"/>
            <person name="Lucas S."/>
            <person name="Han J."/>
            <person name="Lapidus A."/>
            <person name="Cheng J.-F."/>
            <person name="Goodwin L."/>
            <person name="Pitluck S."/>
            <person name="Peters L."/>
            <person name="Ovchinnikova G."/>
            <person name="Teshima H."/>
            <person name="Detter J.C."/>
            <person name="Han C."/>
            <person name="Tapia R."/>
            <person name="Land M."/>
            <person name="Hauser L."/>
            <person name="Kyrpides N."/>
            <person name="Ivanova N."/>
            <person name="Pagani I."/>
            <person name="Vogl K."/>
            <person name="Liu Z."/>
            <person name="Frigaard N.-U."/>
            <person name="Bryant D."/>
            <person name="Woyke T."/>
        </authorList>
    </citation>
    <scope>NUCLEOTIDE SEQUENCE [LARGE SCALE GENOMIC DNA]</scope>
    <source>
        <strain evidence="5">ATCC 17096 / DSM 198 / 6111</strain>
    </source>
</reference>
<dbReference type="InterPro" id="IPR054120">
    <property type="entry name" value="PBPA_dimer"/>
</dbReference>
<evidence type="ECO:0000259" key="2">
    <source>
        <dbReference type="Pfam" id="PF00905"/>
    </source>
</evidence>
<keyword evidence="1" id="KW-0472">Membrane</keyword>
<dbReference type="AlphaFoldDB" id="I3YBK7"/>
<feature type="domain" description="Penicillin binding protein A dimerisation" evidence="3">
    <location>
        <begin position="102"/>
        <end position="163"/>
    </location>
</feature>
<organism evidence="4 5">
    <name type="scientific">Thiocystis violascens (strain ATCC 17096 / DSM 198 / 6111)</name>
    <name type="common">Chromatium violascens</name>
    <dbReference type="NCBI Taxonomy" id="765911"/>
    <lineage>
        <taxon>Bacteria</taxon>
        <taxon>Pseudomonadati</taxon>
        <taxon>Pseudomonadota</taxon>
        <taxon>Gammaproteobacteria</taxon>
        <taxon>Chromatiales</taxon>
        <taxon>Chromatiaceae</taxon>
        <taxon>Thiocystis</taxon>
    </lineage>
</organism>
<dbReference type="InterPro" id="IPR036138">
    <property type="entry name" value="PBP_dimer_sf"/>
</dbReference>
<evidence type="ECO:0000313" key="5">
    <source>
        <dbReference type="Proteomes" id="UP000006062"/>
    </source>
</evidence>
<keyword evidence="4" id="KW-0131">Cell cycle</keyword>
<gene>
    <name evidence="4" type="ordered locus">Thivi_2434</name>
</gene>
<dbReference type="Pfam" id="PF00905">
    <property type="entry name" value="Transpeptidase"/>
    <property type="match status" value="1"/>
</dbReference>
<feature type="transmembrane region" description="Helical" evidence="1">
    <location>
        <begin position="12"/>
        <end position="29"/>
    </location>
</feature>
<protein>
    <submittedName>
        <fullName evidence="4">Cell division protein FtsI/penicillin-binding protein 2</fullName>
    </submittedName>
</protein>
<name>I3YBK7_THIV6</name>
<keyword evidence="5" id="KW-1185">Reference proteome</keyword>
<dbReference type="SUPFAM" id="SSF56519">
    <property type="entry name" value="Penicillin binding protein dimerisation domain"/>
    <property type="match status" value="1"/>
</dbReference>
<dbReference type="GO" id="GO:0051301">
    <property type="term" value="P:cell division"/>
    <property type="evidence" value="ECO:0007669"/>
    <property type="project" value="UniProtKB-KW"/>
</dbReference>
<dbReference type="KEGG" id="tvi:Thivi_2434"/>
<dbReference type="eggNOG" id="COG0768">
    <property type="taxonomic scope" value="Bacteria"/>
</dbReference>
<dbReference type="InterPro" id="IPR050515">
    <property type="entry name" value="Beta-lactam/transpept"/>
</dbReference>
<dbReference type="Pfam" id="PF21922">
    <property type="entry name" value="PBP_dimer_2"/>
    <property type="match status" value="1"/>
</dbReference>
<dbReference type="STRING" id="765911.Thivi_2434"/>
<dbReference type="InterPro" id="IPR012338">
    <property type="entry name" value="Beta-lactam/transpept-like"/>
</dbReference>
<dbReference type="HOGENOM" id="CLU_009289_1_0_6"/>
<dbReference type="GO" id="GO:0005886">
    <property type="term" value="C:plasma membrane"/>
    <property type="evidence" value="ECO:0007669"/>
    <property type="project" value="TreeGrafter"/>
</dbReference>
<evidence type="ECO:0000313" key="4">
    <source>
        <dbReference type="EMBL" id="AFL74375.1"/>
    </source>
</evidence>
<feature type="domain" description="Penicillin-binding protein transpeptidase" evidence="2">
    <location>
        <begin position="208"/>
        <end position="516"/>
    </location>
</feature>
<feature type="transmembrane region" description="Helical" evidence="1">
    <location>
        <begin position="50"/>
        <end position="70"/>
    </location>
</feature>
<dbReference type="GO" id="GO:0008658">
    <property type="term" value="F:penicillin binding"/>
    <property type="evidence" value="ECO:0007669"/>
    <property type="project" value="InterPro"/>
</dbReference>
<dbReference type="InterPro" id="IPR001460">
    <property type="entry name" value="PCN-bd_Tpept"/>
</dbReference>
<dbReference type="Proteomes" id="UP000006062">
    <property type="component" value="Chromosome"/>
</dbReference>
<dbReference type="OrthoDB" id="9766847at2"/>
<dbReference type="EMBL" id="CP003154">
    <property type="protein sequence ID" value="AFL74375.1"/>
    <property type="molecule type" value="Genomic_DNA"/>
</dbReference>
<dbReference type="PANTHER" id="PTHR30627:SF24">
    <property type="entry name" value="PENICILLIN-BINDING PROTEIN 4B"/>
    <property type="match status" value="1"/>
</dbReference>
<keyword evidence="4" id="KW-0132">Cell division</keyword>
<dbReference type="PANTHER" id="PTHR30627">
    <property type="entry name" value="PEPTIDOGLYCAN D,D-TRANSPEPTIDASE"/>
    <property type="match status" value="1"/>
</dbReference>
<keyword evidence="1" id="KW-0812">Transmembrane</keyword>
<proteinExistence type="predicted"/>
<keyword evidence="1" id="KW-1133">Transmembrane helix</keyword>
<dbReference type="RefSeq" id="WP_014778820.1">
    <property type="nucleotide sequence ID" value="NC_018012.1"/>
</dbReference>
<accession>I3YBK7</accession>
<dbReference type="Gene3D" id="3.40.710.10">
    <property type="entry name" value="DD-peptidase/beta-lactamase superfamily"/>
    <property type="match status" value="1"/>
</dbReference>
<dbReference type="GO" id="GO:0071555">
    <property type="term" value="P:cell wall organization"/>
    <property type="evidence" value="ECO:0007669"/>
    <property type="project" value="TreeGrafter"/>
</dbReference>
<evidence type="ECO:0000256" key="1">
    <source>
        <dbReference type="SAM" id="Phobius"/>
    </source>
</evidence>
<dbReference type="Gene3D" id="3.90.1310.10">
    <property type="entry name" value="Penicillin-binding protein 2a (Domain 2)"/>
    <property type="match status" value="1"/>
</dbReference>
<evidence type="ECO:0000259" key="3">
    <source>
        <dbReference type="Pfam" id="PF21922"/>
    </source>
</evidence>